<dbReference type="Proteomes" id="UP000828390">
    <property type="component" value="Unassembled WGS sequence"/>
</dbReference>
<accession>A0A9D4M6H6</accession>
<protein>
    <submittedName>
        <fullName evidence="2">Uncharacterized protein</fullName>
    </submittedName>
</protein>
<sequence length="89" mass="9923">MRRLSSNNEGDGNMEIIKGMLRGIQGQLETQGTTNQQLAMTMINLAGAITSMRAQPVQMPHAVPVTQPTIQTEVPQRRIDEGIRERSRH</sequence>
<reference evidence="2" key="1">
    <citation type="journal article" date="2019" name="bioRxiv">
        <title>The Genome of the Zebra Mussel, Dreissena polymorpha: A Resource for Invasive Species Research.</title>
        <authorList>
            <person name="McCartney M.A."/>
            <person name="Auch B."/>
            <person name="Kono T."/>
            <person name="Mallez S."/>
            <person name="Zhang Y."/>
            <person name="Obille A."/>
            <person name="Becker A."/>
            <person name="Abrahante J.E."/>
            <person name="Garbe J."/>
            <person name="Badalamenti J.P."/>
            <person name="Herman A."/>
            <person name="Mangelson H."/>
            <person name="Liachko I."/>
            <person name="Sullivan S."/>
            <person name="Sone E.D."/>
            <person name="Koren S."/>
            <person name="Silverstein K.A.T."/>
            <person name="Beckman K.B."/>
            <person name="Gohl D.M."/>
        </authorList>
    </citation>
    <scope>NUCLEOTIDE SEQUENCE</scope>
    <source>
        <strain evidence="2">Duluth1</strain>
        <tissue evidence="2">Whole animal</tissue>
    </source>
</reference>
<comment type="caution">
    <text evidence="2">The sequence shown here is derived from an EMBL/GenBank/DDBJ whole genome shotgun (WGS) entry which is preliminary data.</text>
</comment>
<feature type="compositionally biased region" description="Basic and acidic residues" evidence="1">
    <location>
        <begin position="75"/>
        <end position="89"/>
    </location>
</feature>
<dbReference type="AlphaFoldDB" id="A0A9D4M6H6"/>
<evidence type="ECO:0000313" key="2">
    <source>
        <dbReference type="EMBL" id="KAH3871670.1"/>
    </source>
</evidence>
<proteinExistence type="predicted"/>
<gene>
    <name evidence="2" type="ORF">DPMN_034881</name>
</gene>
<organism evidence="2 3">
    <name type="scientific">Dreissena polymorpha</name>
    <name type="common">Zebra mussel</name>
    <name type="synonym">Mytilus polymorpha</name>
    <dbReference type="NCBI Taxonomy" id="45954"/>
    <lineage>
        <taxon>Eukaryota</taxon>
        <taxon>Metazoa</taxon>
        <taxon>Spiralia</taxon>
        <taxon>Lophotrochozoa</taxon>
        <taxon>Mollusca</taxon>
        <taxon>Bivalvia</taxon>
        <taxon>Autobranchia</taxon>
        <taxon>Heteroconchia</taxon>
        <taxon>Euheterodonta</taxon>
        <taxon>Imparidentia</taxon>
        <taxon>Neoheterodontei</taxon>
        <taxon>Myida</taxon>
        <taxon>Dreissenoidea</taxon>
        <taxon>Dreissenidae</taxon>
        <taxon>Dreissena</taxon>
    </lineage>
</organism>
<name>A0A9D4M6H6_DREPO</name>
<dbReference type="EMBL" id="JAIWYP010000002">
    <property type="protein sequence ID" value="KAH3871670.1"/>
    <property type="molecule type" value="Genomic_DNA"/>
</dbReference>
<feature type="region of interest" description="Disordered" evidence="1">
    <location>
        <begin position="62"/>
        <end position="89"/>
    </location>
</feature>
<keyword evidence="3" id="KW-1185">Reference proteome</keyword>
<evidence type="ECO:0000313" key="3">
    <source>
        <dbReference type="Proteomes" id="UP000828390"/>
    </source>
</evidence>
<evidence type="ECO:0000256" key="1">
    <source>
        <dbReference type="SAM" id="MobiDB-lite"/>
    </source>
</evidence>
<reference evidence="2" key="2">
    <citation type="submission" date="2020-11" db="EMBL/GenBank/DDBJ databases">
        <authorList>
            <person name="McCartney M.A."/>
            <person name="Auch B."/>
            <person name="Kono T."/>
            <person name="Mallez S."/>
            <person name="Becker A."/>
            <person name="Gohl D.M."/>
            <person name="Silverstein K.A.T."/>
            <person name="Koren S."/>
            <person name="Bechman K.B."/>
            <person name="Herman A."/>
            <person name="Abrahante J.E."/>
            <person name="Garbe J."/>
        </authorList>
    </citation>
    <scope>NUCLEOTIDE SEQUENCE</scope>
    <source>
        <strain evidence="2">Duluth1</strain>
        <tissue evidence="2">Whole animal</tissue>
    </source>
</reference>